<keyword evidence="2" id="KW-0472">Membrane</keyword>
<evidence type="ECO:0000313" key="4">
    <source>
        <dbReference type="EMBL" id="CDJ39932.1"/>
    </source>
</evidence>
<feature type="compositionally biased region" description="Low complexity" evidence="1">
    <location>
        <begin position="515"/>
        <end position="528"/>
    </location>
</feature>
<sequence>MGRGLQYLRRCRTPRTRFFFFLALLLLLSQWQGTFTANPNRAEEGAGSEDGQLEEPIQALTSPTPAVGRGQSPHSNVTSPRHASSGASPSGTPSSGSRKSSPSGSSPSKSSPSAGARQALRRLRRSLPKDSPSIQTRAVQDFISAQLTQGDTSREDLMRAVIALAGEGHKFSEGDVPATRTHLLRSTANSLQLGPGQCLDRCDVDVLSSGDLRRLTREASSAPSVKGIAKSGELSPLRSESPTSDSSAPLTFPSSAAVSPSASPPMALSPESSESEFPVEVSPLLERLVSPDPPEAQEPSAGPSGESKLTVASVEEKLSPVLEESWITEVKKLLEDVPSAPAAEKPSRYSPETQQLLDEIPDLPGALISESTEDLLKFSPYMGVPSQEQQSSGVEGEPSRESSFVGPPASDTHQEALEDLRRQVDEIIEELQQTTEEYEGGSTAAKAAEEEPTAELDEGGERPMDEHGPPEGERGASGFISGDPGLVHAEGGDSPVSSEVPTGDVVLEKTPYAARQPSSSGSRRGSQSFEQKHVVTEFRRERPRLWERTKSAAQKHKGMFLVAGGLVLATAIIAGLVFVHRKIGPRIPISSPLVSTIESKKCHVLVDFERAHNLKGMGRVVGIEGVKVNNTKRILTVTYLEKPAIRSSRGWEMFKWLKHRLSFGKSLVRRVETLAFPESCMAASHSSFQVAEANGHVSRMLVDLDLNPGPLTVPREILENNEIDELLSRYEQDSQWKLYEDCVMHITVDRPFEGSPLVQVEPARGRVSFQNPELHHLSSELPRNCDWREPSRLRIIYKSHAGAPLDVLLMMTAADPPLEESVNLDRGYGEATLQEDSDDVLYDVRALFEE</sequence>
<keyword evidence="5" id="KW-1185">Reference proteome</keyword>
<evidence type="ECO:0008006" key="6">
    <source>
        <dbReference type="Google" id="ProtNLM"/>
    </source>
</evidence>
<gene>
    <name evidence="4" type="ORF">ETH_00024500</name>
</gene>
<reference evidence="4" key="1">
    <citation type="submission" date="2013-10" db="EMBL/GenBank/DDBJ databases">
        <title>Genomic analysis of the causative agents of coccidiosis in chickens.</title>
        <authorList>
            <person name="Reid A.J."/>
            <person name="Blake D."/>
            <person name="Billington K."/>
            <person name="Browne H."/>
            <person name="Dunn M."/>
            <person name="Hung S."/>
            <person name="Kawahara F."/>
            <person name="Miranda-Saavedra D."/>
            <person name="Mourier T."/>
            <person name="Nagra H."/>
            <person name="Otto T.D."/>
            <person name="Rawlings N."/>
            <person name="Sanchez A."/>
            <person name="Sanders M."/>
            <person name="Subramaniam C."/>
            <person name="Tay Y."/>
            <person name="Dear P."/>
            <person name="Doerig C."/>
            <person name="Gruber A."/>
            <person name="Parkinson J."/>
            <person name="Shirley M."/>
            <person name="Wan K.L."/>
            <person name="Berriman M."/>
            <person name="Tomley F."/>
            <person name="Pain A."/>
        </authorList>
    </citation>
    <scope>NUCLEOTIDE SEQUENCE [LARGE SCALE GENOMIC DNA]</scope>
    <source>
        <strain evidence="4">Houghton</strain>
    </source>
</reference>
<keyword evidence="2" id="KW-0812">Transmembrane</keyword>
<evidence type="ECO:0000256" key="2">
    <source>
        <dbReference type="SAM" id="Phobius"/>
    </source>
</evidence>
<name>U6KPC2_EIMTE</name>
<dbReference type="VEuPathDB" id="ToxoDB:ETH_00024500"/>
<feature type="compositionally biased region" description="Basic and acidic residues" evidence="1">
    <location>
        <begin position="459"/>
        <end position="474"/>
    </location>
</feature>
<feature type="region of interest" description="Disordered" evidence="1">
    <location>
        <begin position="39"/>
        <end position="119"/>
    </location>
</feature>
<evidence type="ECO:0000313" key="5">
    <source>
        <dbReference type="Proteomes" id="UP000030747"/>
    </source>
</evidence>
<keyword evidence="3" id="KW-0732">Signal</keyword>
<feature type="compositionally biased region" description="Polar residues" evidence="1">
    <location>
        <begin position="72"/>
        <end position="82"/>
    </location>
</feature>
<proteinExistence type="predicted"/>
<feature type="region of interest" description="Disordered" evidence="1">
    <location>
        <begin position="215"/>
        <end position="312"/>
    </location>
</feature>
<feature type="transmembrane region" description="Helical" evidence="2">
    <location>
        <begin position="558"/>
        <end position="579"/>
    </location>
</feature>
<organism evidence="4 5">
    <name type="scientific">Eimeria tenella</name>
    <name type="common">Coccidian parasite</name>
    <dbReference type="NCBI Taxonomy" id="5802"/>
    <lineage>
        <taxon>Eukaryota</taxon>
        <taxon>Sar</taxon>
        <taxon>Alveolata</taxon>
        <taxon>Apicomplexa</taxon>
        <taxon>Conoidasida</taxon>
        <taxon>Coccidia</taxon>
        <taxon>Eucoccidiorida</taxon>
        <taxon>Eimeriorina</taxon>
        <taxon>Eimeriidae</taxon>
        <taxon>Eimeria</taxon>
    </lineage>
</organism>
<dbReference type="EMBL" id="HG674763">
    <property type="protein sequence ID" value="CDJ39932.1"/>
    <property type="molecule type" value="Genomic_DNA"/>
</dbReference>
<keyword evidence="2" id="KW-1133">Transmembrane helix</keyword>
<feature type="region of interest" description="Disordered" evidence="1">
    <location>
        <begin position="382"/>
        <end position="533"/>
    </location>
</feature>
<reference evidence="4" key="2">
    <citation type="submission" date="2013-10" db="EMBL/GenBank/DDBJ databases">
        <authorList>
            <person name="Aslett M."/>
        </authorList>
    </citation>
    <scope>NUCLEOTIDE SEQUENCE [LARGE SCALE GENOMIC DNA]</scope>
    <source>
        <strain evidence="4">Houghton</strain>
    </source>
</reference>
<accession>U6KPC2</accession>
<dbReference type="Proteomes" id="UP000030747">
    <property type="component" value="Unassembled WGS sequence"/>
</dbReference>
<dbReference type="OrthoDB" id="346548at2759"/>
<dbReference type="RefSeq" id="XP_013230685.1">
    <property type="nucleotide sequence ID" value="XM_013375231.1"/>
</dbReference>
<dbReference type="OMA" id="DCVMHIT"/>
<feature type="compositionally biased region" description="Basic and acidic residues" evidence="1">
    <location>
        <begin position="412"/>
        <end position="425"/>
    </location>
</feature>
<feature type="compositionally biased region" description="Polar residues" evidence="1">
    <location>
        <begin position="238"/>
        <end position="249"/>
    </location>
</feature>
<feature type="compositionally biased region" description="Low complexity" evidence="1">
    <location>
        <begin position="83"/>
        <end position="118"/>
    </location>
</feature>
<feature type="chain" id="PRO_5004673148" description="Transmembrane protein" evidence="3">
    <location>
        <begin position="37"/>
        <end position="850"/>
    </location>
</feature>
<dbReference type="AlphaFoldDB" id="U6KPC2"/>
<dbReference type="GeneID" id="25254012"/>
<evidence type="ECO:0000256" key="1">
    <source>
        <dbReference type="SAM" id="MobiDB-lite"/>
    </source>
</evidence>
<feature type="signal peptide" evidence="3">
    <location>
        <begin position="1"/>
        <end position="36"/>
    </location>
</feature>
<dbReference type="VEuPathDB" id="ToxoDB:ETH2_1568700"/>
<protein>
    <recommendedName>
        <fullName evidence="6">Transmembrane protein</fullName>
    </recommendedName>
</protein>
<evidence type="ECO:0000256" key="3">
    <source>
        <dbReference type="SAM" id="SignalP"/>
    </source>
</evidence>
<feature type="compositionally biased region" description="Low complexity" evidence="1">
    <location>
        <begin position="253"/>
        <end position="283"/>
    </location>
</feature>